<feature type="transmembrane region" description="Helical" evidence="1">
    <location>
        <begin position="43"/>
        <end position="73"/>
    </location>
</feature>
<protein>
    <recommendedName>
        <fullName evidence="4">Amino acid transport protein</fullName>
    </recommendedName>
</protein>
<keyword evidence="1" id="KW-1133">Transmembrane helix</keyword>
<feature type="transmembrane region" description="Helical" evidence="1">
    <location>
        <begin position="12"/>
        <end position="31"/>
    </location>
</feature>
<evidence type="ECO:0008006" key="4">
    <source>
        <dbReference type="Google" id="ProtNLM"/>
    </source>
</evidence>
<reference evidence="2 3" key="1">
    <citation type="journal article" date="2014" name="PLoS ONE">
        <title>Physiological and genomic features of a novel sulfur-oxidizing gammaproteobacterium belonging to a previously uncultivated symbiotic lineage isolated from a hydrothermal vent.</title>
        <authorList>
            <person name="Nunoura T."/>
            <person name="Takaki Y."/>
            <person name="Kazama H."/>
            <person name="Kakuta J."/>
            <person name="Shimamura S."/>
            <person name="Makita H."/>
            <person name="Hirai M."/>
            <person name="Miyazaki M."/>
            <person name="Takai K."/>
        </authorList>
    </citation>
    <scope>NUCLEOTIDE SEQUENCE [LARGE SCALE GENOMIC DNA]</scope>
    <source>
        <strain evidence="2 3">Hiromi1</strain>
    </source>
</reference>
<gene>
    <name evidence="2" type="ORF">TBH_C1797</name>
</gene>
<organism evidence="2 3">
    <name type="scientific">Thiolapillus brandeum</name>
    <dbReference type="NCBI Taxonomy" id="1076588"/>
    <lineage>
        <taxon>Bacteria</taxon>
        <taxon>Pseudomonadati</taxon>
        <taxon>Pseudomonadota</taxon>
        <taxon>Gammaproteobacteria</taxon>
        <taxon>Chromatiales</taxon>
        <taxon>Sedimenticolaceae</taxon>
        <taxon>Thiolapillus</taxon>
    </lineage>
</organism>
<dbReference type="KEGG" id="tbn:TBH_C1797"/>
<name>A0A7U6GJG2_9GAMM</name>
<keyword evidence="1" id="KW-0472">Membrane</keyword>
<keyword evidence="3" id="KW-1185">Reference proteome</keyword>
<evidence type="ECO:0000256" key="1">
    <source>
        <dbReference type="SAM" id="Phobius"/>
    </source>
</evidence>
<dbReference type="Proteomes" id="UP000031631">
    <property type="component" value="Chromosome"/>
</dbReference>
<dbReference type="EMBL" id="AP012273">
    <property type="protein sequence ID" value="BAO44713.1"/>
    <property type="molecule type" value="Genomic_DNA"/>
</dbReference>
<evidence type="ECO:0000313" key="2">
    <source>
        <dbReference type="EMBL" id="BAO44713.1"/>
    </source>
</evidence>
<dbReference type="AlphaFoldDB" id="A0A7U6GJG2"/>
<accession>A0A7U6GJG2</accession>
<evidence type="ECO:0000313" key="3">
    <source>
        <dbReference type="Proteomes" id="UP000031631"/>
    </source>
</evidence>
<keyword evidence="1" id="KW-0812">Transmembrane</keyword>
<proteinExistence type="predicted"/>
<sequence length="75" mass="8350">MFEEPILMEGTSLLLWGILFGAIGMGFVSYARKQKAVMPLLSGIALFVFPYFVSNVYLLVLTGIAIMALPYFVRI</sequence>